<evidence type="ECO:0000256" key="1">
    <source>
        <dbReference type="ARBA" id="ARBA00001946"/>
    </source>
</evidence>
<dbReference type="InterPro" id="IPR051400">
    <property type="entry name" value="HAD-like_hydrolase"/>
</dbReference>
<dbReference type="Gene3D" id="3.40.50.1000">
    <property type="entry name" value="HAD superfamily/HAD-like"/>
    <property type="match status" value="1"/>
</dbReference>
<sequence length="97" mass="11204">MGLLDYFDPILVSSSFGYRKPDRRMFELALLKMNLTAPEVIFIGNDMFRDVFGAGRLGMKTIFFQSNQGDHRQTGIEPDYIIYNFAELPEAVRFLTQ</sequence>
<dbReference type="InterPro" id="IPR023214">
    <property type="entry name" value="HAD_sf"/>
</dbReference>
<organism evidence="5">
    <name type="scientific">bioreactor metagenome</name>
    <dbReference type="NCBI Taxonomy" id="1076179"/>
    <lineage>
        <taxon>unclassified sequences</taxon>
        <taxon>metagenomes</taxon>
        <taxon>ecological metagenomes</taxon>
    </lineage>
</organism>
<proteinExistence type="predicted"/>
<evidence type="ECO:0000256" key="3">
    <source>
        <dbReference type="ARBA" id="ARBA00022801"/>
    </source>
</evidence>
<dbReference type="AlphaFoldDB" id="A0A645GPZ7"/>
<keyword evidence="4" id="KW-0460">Magnesium</keyword>
<gene>
    <name evidence="5" type="ORF">SDC9_173456</name>
</gene>
<keyword evidence="2" id="KW-0479">Metal-binding</keyword>
<comment type="cofactor">
    <cofactor evidence="1">
        <name>Mg(2+)</name>
        <dbReference type="ChEBI" id="CHEBI:18420"/>
    </cofactor>
</comment>
<evidence type="ECO:0000256" key="2">
    <source>
        <dbReference type="ARBA" id="ARBA00022723"/>
    </source>
</evidence>
<protein>
    <recommendedName>
        <fullName evidence="6">5'-nucleotidase</fullName>
    </recommendedName>
</protein>
<dbReference type="InterPro" id="IPR006439">
    <property type="entry name" value="HAD-SF_hydro_IA"/>
</dbReference>
<dbReference type="EMBL" id="VSSQ01075437">
    <property type="protein sequence ID" value="MPN26034.1"/>
    <property type="molecule type" value="Genomic_DNA"/>
</dbReference>
<dbReference type="SUPFAM" id="SSF56784">
    <property type="entry name" value="HAD-like"/>
    <property type="match status" value="1"/>
</dbReference>
<name>A0A645GPZ7_9ZZZZ</name>
<evidence type="ECO:0000256" key="4">
    <source>
        <dbReference type="ARBA" id="ARBA00022842"/>
    </source>
</evidence>
<reference evidence="5" key="1">
    <citation type="submission" date="2019-08" db="EMBL/GenBank/DDBJ databases">
        <authorList>
            <person name="Kucharzyk K."/>
            <person name="Murdoch R.W."/>
            <person name="Higgins S."/>
            <person name="Loffler F."/>
        </authorList>
    </citation>
    <scope>NUCLEOTIDE SEQUENCE</scope>
</reference>
<dbReference type="Pfam" id="PF13242">
    <property type="entry name" value="Hydrolase_like"/>
    <property type="match status" value="1"/>
</dbReference>
<dbReference type="GO" id="GO:0016791">
    <property type="term" value="F:phosphatase activity"/>
    <property type="evidence" value="ECO:0007669"/>
    <property type="project" value="TreeGrafter"/>
</dbReference>
<dbReference type="GO" id="GO:0044281">
    <property type="term" value="P:small molecule metabolic process"/>
    <property type="evidence" value="ECO:0007669"/>
    <property type="project" value="UniProtKB-ARBA"/>
</dbReference>
<evidence type="ECO:0008006" key="6">
    <source>
        <dbReference type="Google" id="ProtNLM"/>
    </source>
</evidence>
<dbReference type="InterPro" id="IPR036412">
    <property type="entry name" value="HAD-like_sf"/>
</dbReference>
<accession>A0A645GPZ7</accession>
<dbReference type="PANTHER" id="PTHR46470:SF2">
    <property type="entry name" value="GLYCERALDEHYDE 3-PHOSPHATE PHOSPHATASE"/>
    <property type="match status" value="1"/>
</dbReference>
<dbReference type="PANTHER" id="PTHR46470">
    <property type="entry name" value="N-ACYLNEURAMINATE-9-PHOSPHATASE"/>
    <property type="match status" value="1"/>
</dbReference>
<dbReference type="GO" id="GO:0046872">
    <property type="term" value="F:metal ion binding"/>
    <property type="evidence" value="ECO:0007669"/>
    <property type="project" value="UniProtKB-KW"/>
</dbReference>
<dbReference type="NCBIfam" id="TIGR01549">
    <property type="entry name" value="HAD-SF-IA-v1"/>
    <property type="match status" value="1"/>
</dbReference>
<evidence type="ECO:0000313" key="5">
    <source>
        <dbReference type="EMBL" id="MPN26034.1"/>
    </source>
</evidence>
<comment type="caution">
    <text evidence="5">The sequence shown here is derived from an EMBL/GenBank/DDBJ whole genome shotgun (WGS) entry which is preliminary data.</text>
</comment>
<keyword evidence="3" id="KW-0378">Hydrolase</keyword>